<organism evidence="2 3">
    <name type="scientific">Nocardia terpenica</name>
    <dbReference type="NCBI Taxonomy" id="455432"/>
    <lineage>
        <taxon>Bacteria</taxon>
        <taxon>Bacillati</taxon>
        <taxon>Actinomycetota</taxon>
        <taxon>Actinomycetes</taxon>
        <taxon>Mycobacteriales</taxon>
        <taxon>Nocardiaceae</taxon>
        <taxon>Nocardia</taxon>
    </lineage>
</organism>
<evidence type="ECO:0000313" key="3">
    <source>
        <dbReference type="Proteomes" id="UP000500953"/>
    </source>
</evidence>
<evidence type="ECO:0000313" key="2">
    <source>
        <dbReference type="EMBL" id="QIS19207.1"/>
    </source>
</evidence>
<name>A0A6G9Z1H0_9NOCA</name>
<dbReference type="AlphaFoldDB" id="A0A6G9Z1H0"/>
<dbReference type="RefSeq" id="WP_167486501.1">
    <property type="nucleotide sequence ID" value="NZ_CP046173.1"/>
</dbReference>
<protein>
    <submittedName>
        <fullName evidence="2">Uncharacterized protein</fullName>
    </submittedName>
</protein>
<sequence>MSATSGRAMTQPQQTGAARAPPIDLGKALPHNQGTGKDKPLRGAYGILPRTLNAR</sequence>
<dbReference type="Proteomes" id="UP000500953">
    <property type="component" value="Chromosome"/>
</dbReference>
<gene>
    <name evidence="2" type="ORF">F6W96_13815</name>
</gene>
<reference evidence="2 3" key="1">
    <citation type="journal article" date="2019" name="ACS Chem. Biol.">
        <title>Identification and Mobilization of a Cryptic Antibiotic Biosynthesis Gene Locus from a Human-Pathogenic Nocardia Isolate.</title>
        <authorList>
            <person name="Herisse M."/>
            <person name="Ishida K."/>
            <person name="Porter J.L."/>
            <person name="Howden B."/>
            <person name="Hertweck C."/>
            <person name="Stinear T.P."/>
            <person name="Pidot S.J."/>
        </authorList>
    </citation>
    <scope>NUCLEOTIDE SEQUENCE [LARGE SCALE GENOMIC DNA]</scope>
    <source>
        <strain evidence="2 3">AUSMDU00012715</strain>
    </source>
</reference>
<feature type="region of interest" description="Disordered" evidence="1">
    <location>
        <begin position="1"/>
        <end position="55"/>
    </location>
</feature>
<accession>A0A6G9Z1H0</accession>
<feature type="compositionally biased region" description="Polar residues" evidence="1">
    <location>
        <begin position="1"/>
        <end position="16"/>
    </location>
</feature>
<dbReference type="EMBL" id="CP046173">
    <property type="protein sequence ID" value="QIS19207.1"/>
    <property type="molecule type" value="Genomic_DNA"/>
</dbReference>
<evidence type="ECO:0000256" key="1">
    <source>
        <dbReference type="SAM" id="MobiDB-lite"/>
    </source>
</evidence>
<proteinExistence type="predicted"/>